<feature type="compositionally biased region" description="Low complexity" evidence="4">
    <location>
        <begin position="12"/>
        <end position="22"/>
    </location>
</feature>
<dbReference type="RefSeq" id="WP_169400418.1">
    <property type="nucleotide sequence ID" value="NZ_JAAXKY010000233.1"/>
</dbReference>
<keyword evidence="3" id="KW-0804">Transcription</keyword>
<dbReference type="PRINTS" id="PR00038">
    <property type="entry name" value="HTHLUXR"/>
</dbReference>
<dbReference type="PANTHER" id="PTHR44688:SF16">
    <property type="entry name" value="DNA-BINDING TRANSCRIPTIONAL ACTIVATOR DEVR_DOSR"/>
    <property type="match status" value="1"/>
</dbReference>
<dbReference type="Gene3D" id="1.10.10.10">
    <property type="entry name" value="Winged helix-like DNA-binding domain superfamily/Winged helix DNA-binding domain"/>
    <property type="match status" value="1"/>
</dbReference>
<evidence type="ECO:0000313" key="6">
    <source>
        <dbReference type="EMBL" id="NMH82416.1"/>
    </source>
</evidence>
<name>A0ABX1RRJ2_9PSEU</name>
<protein>
    <submittedName>
        <fullName evidence="6">Helix-turn-helix transcriptional regulator</fullName>
    </submittedName>
</protein>
<evidence type="ECO:0000256" key="1">
    <source>
        <dbReference type="ARBA" id="ARBA00023015"/>
    </source>
</evidence>
<dbReference type="PANTHER" id="PTHR44688">
    <property type="entry name" value="DNA-BINDING TRANSCRIPTIONAL ACTIVATOR DEVR_DOSR"/>
    <property type="match status" value="1"/>
</dbReference>
<accession>A0ABX1RRJ2</accession>
<dbReference type="InterPro" id="IPR000792">
    <property type="entry name" value="Tscrpt_reg_LuxR_C"/>
</dbReference>
<dbReference type="SMART" id="SM00421">
    <property type="entry name" value="HTH_LUXR"/>
    <property type="match status" value="1"/>
</dbReference>
<feature type="domain" description="HTH luxR-type" evidence="5">
    <location>
        <begin position="33"/>
        <end position="98"/>
    </location>
</feature>
<dbReference type="Pfam" id="PF00196">
    <property type="entry name" value="GerE"/>
    <property type="match status" value="1"/>
</dbReference>
<proteinExistence type="predicted"/>
<organism evidence="6 7">
    <name type="scientific">Pseudonocardia xinjiangensis</name>
    <dbReference type="NCBI Taxonomy" id="75289"/>
    <lineage>
        <taxon>Bacteria</taxon>
        <taxon>Bacillati</taxon>
        <taxon>Actinomycetota</taxon>
        <taxon>Actinomycetes</taxon>
        <taxon>Pseudonocardiales</taxon>
        <taxon>Pseudonocardiaceae</taxon>
        <taxon>Pseudonocardia</taxon>
    </lineage>
</organism>
<dbReference type="CDD" id="cd06170">
    <property type="entry name" value="LuxR_C_like"/>
    <property type="match status" value="1"/>
</dbReference>
<evidence type="ECO:0000256" key="2">
    <source>
        <dbReference type="ARBA" id="ARBA00023125"/>
    </source>
</evidence>
<dbReference type="SUPFAM" id="SSF46894">
    <property type="entry name" value="C-terminal effector domain of the bipartite response regulators"/>
    <property type="match status" value="1"/>
</dbReference>
<reference evidence="6 7" key="1">
    <citation type="submission" date="2020-04" db="EMBL/GenBank/DDBJ databases">
        <authorList>
            <person name="Klaysubun C."/>
            <person name="Duangmal K."/>
            <person name="Lipun K."/>
        </authorList>
    </citation>
    <scope>NUCLEOTIDE SEQUENCE [LARGE SCALE GENOMIC DNA]</scope>
    <source>
        <strain evidence="6 7">JCM 11839</strain>
    </source>
</reference>
<evidence type="ECO:0000256" key="4">
    <source>
        <dbReference type="SAM" id="MobiDB-lite"/>
    </source>
</evidence>
<dbReference type="InterPro" id="IPR016032">
    <property type="entry name" value="Sig_transdc_resp-reg_C-effctor"/>
</dbReference>
<dbReference type="Proteomes" id="UP001296706">
    <property type="component" value="Unassembled WGS sequence"/>
</dbReference>
<keyword evidence="1" id="KW-0805">Transcription regulation</keyword>
<dbReference type="PROSITE" id="PS00622">
    <property type="entry name" value="HTH_LUXR_1"/>
    <property type="match status" value="1"/>
</dbReference>
<sequence length="104" mass="10874">SDTGPTGIPVTVPAARQAGGQPPAVPDPDLPPATGDEGPLSGREREVAALVLEGLTYKEIGEQLFISAKTVEHHVARMRQRLGSSSRGELFAHLRQIVGNAAEA</sequence>
<comment type="caution">
    <text evidence="6">The sequence shown here is derived from an EMBL/GenBank/DDBJ whole genome shotgun (WGS) entry which is preliminary data.</text>
</comment>
<dbReference type="PROSITE" id="PS50043">
    <property type="entry name" value="HTH_LUXR_2"/>
    <property type="match status" value="1"/>
</dbReference>
<keyword evidence="7" id="KW-1185">Reference proteome</keyword>
<evidence type="ECO:0000259" key="5">
    <source>
        <dbReference type="PROSITE" id="PS50043"/>
    </source>
</evidence>
<dbReference type="EMBL" id="JAAXKY010000233">
    <property type="protein sequence ID" value="NMH82416.1"/>
    <property type="molecule type" value="Genomic_DNA"/>
</dbReference>
<keyword evidence="2" id="KW-0238">DNA-binding</keyword>
<dbReference type="InterPro" id="IPR036388">
    <property type="entry name" value="WH-like_DNA-bd_sf"/>
</dbReference>
<gene>
    <name evidence="6" type="ORF">HF577_35675</name>
</gene>
<evidence type="ECO:0000313" key="7">
    <source>
        <dbReference type="Proteomes" id="UP001296706"/>
    </source>
</evidence>
<evidence type="ECO:0000256" key="3">
    <source>
        <dbReference type="ARBA" id="ARBA00023163"/>
    </source>
</evidence>
<feature type="non-terminal residue" evidence="6">
    <location>
        <position position="1"/>
    </location>
</feature>
<feature type="region of interest" description="Disordered" evidence="4">
    <location>
        <begin position="1"/>
        <end position="42"/>
    </location>
</feature>